<dbReference type="PANTHER" id="PTHR10629">
    <property type="entry name" value="CYTOSINE-SPECIFIC METHYLTRANSFERASE"/>
    <property type="match status" value="1"/>
</dbReference>
<protein>
    <recommendedName>
        <fullName evidence="8">Cytosine-specific methyltransferase</fullName>
        <ecNumber evidence="8">2.1.1.37</ecNumber>
    </recommendedName>
</protein>
<dbReference type="PROSITE" id="PS51679">
    <property type="entry name" value="SAM_MT_C5"/>
    <property type="match status" value="1"/>
</dbReference>
<dbReference type="GO" id="GO:0009307">
    <property type="term" value="P:DNA restriction-modification system"/>
    <property type="evidence" value="ECO:0007669"/>
    <property type="project" value="UniProtKB-KW"/>
</dbReference>
<dbReference type="InterPro" id="IPR050390">
    <property type="entry name" value="C5-Methyltransferase"/>
</dbReference>
<dbReference type="EMBL" id="FWFP01000007">
    <property type="protein sequence ID" value="SLN55449.1"/>
    <property type="molecule type" value="Genomic_DNA"/>
</dbReference>
<keyword evidence="4" id="KW-0680">Restriction system</keyword>
<name>A0A1X6ZLZ5_9RHOB</name>
<dbReference type="InterPro" id="IPR001525">
    <property type="entry name" value="C5_MeTfrase"/>
</dbReference>
<gene>
    <name evidence="9" type="primary">aplIM_2</name>
    <name evidence="9" type="ORF">RUM8411_02696</name>
</gene>
<dbReference type="Proteomes" id="UP000193778">
    <property type="component" value="Unassembled WGS sequence"/>
</dbReference>
<dbReference type="Gene3D" id="3.40.50.150">
    <property type="entry name" value="Vaccinia Virus protein VP39"/>
    <property type="match status" value="1"/>
</dbReference>
<evidence type="ECO:0000256" key="6">
    <source>
        <dbReference type="PROSITE-ProRule" id="PRU01016"/>
    </source>
</evidence>
<evidence type="ECO:0000313" key="9">
    <source>
        <dbReference type="EMBL" id="SLN55449.1"/>
    </source>
</evidence>
<dbReference type="OrthoDB" id="9813719at2"/>
<evidence type="ECO:0000256" key="7">
    <source>
        <dbReference type="RuleBase" id="RU000416"/>
    </source>
</evidence>
<evidence type="ECO:0000256" key="5">
    <source>
        <dbReference type="ARBA" id="ARBA00047422"/>
    </source>
</evidence>
<evidence type="ECO:0000256" key="8">
    <source>
        <dbReference type="RuleBase" id="RU000417"/>
    </source>
</evidence>
<dbReference type="InterPro" id="IPR029063">
    <property type="entry name" value="SAM-dependent_MTases_sf"/>
</dbReference>
<sequence length="537" mass="59413">MRAIDLYAGVGGWAVGLKMADVELVCSYEWWQPAADTHRANGNSIVKVSDIRKLKVSDLPGGIDLVVGSPPCTQFSYSNRGGSGNISDGLKDIKCFLDAVRHLKPAHWAFENVPRVKKVLENELSKGTALDEYRDLLEDANIEVFDMAEFGIPQRRKRCIVGTFDFELLRSYGKRLAVRTLGDVVKDLAQGKDPCFQNPSAFSISDNEKEAALSWEEERFNRDMKVAHPVYNGMPFPDPLDRTSRTVTATCTRVSRESLVILDAGTQAYRRLSVRERASLQSFPVTFQFLGKSHAEKLKMVGNAIPPIFTYLIAEAVKGTACSKLKLPAEIDANALLSKATPTRTTPDTAGRVYPSGRRFRFAIPNLRFKSGTRFELANIDGPDKWGVGFYFGDSKRIERRNFETEALLETASLVSEDVVSFVKDLRMQTTSELEGFELSTLQSTWVRNSDGTHPFVLIDALGDLAGKAISDETCTSLAINEVQTLVYRALYGSEDEVALAKNKITSLVKPLVVGMTIAAAVNEMLREVSSQRIAAE</sequence>
<dbReference type="GO" id="GO:0032259">
    <property type="term" value="P:methylation"/>
    <property type="evidence" value="ECO:0007669"/>
    <property type="project" value="UniProtKB-KW"/>
</dbReference>
<dbReference type="GO" id="GO:0003886">
    <property type="term" value="F:DNA (cytosine-5-)-methyltransferase activity"/>
    <property type="evidence" value="ECO:0007669"/>
    <property type="project" value="UniProtKB-EC"/>
</dbReference>
<evidence type="ECO:0000313" key="10">
    <source>
        <dbReference type="Proteomes" id="UP000193778"/>
    </source>
</evidence>
<keyword evidence="3 6" id="KW-0949">S-adenosyl-L-methionine</keyword>
<proteinExistence type="inferred from homology"/>
<evidence type="ECO:0000256" key="3">
    <source>
        <dbReference type="ARBA" id="ARBA00022691"/>
    </source>
</evidence>
<comment type="catalytic activity">
    <reaction evidence="5 8">
        <text>a 2'-deoxycytidine in DNA + S-adenosyl-L-methionine = a 5-methyl-2'-deoxycytidine in DNA + S-adenosyl-L-homocysteine + H(+)</text>
        <dbReference type="Rhea" id="RHEA:13681"/>
        <dbReference type="Rhea" id="RHEA-COMP:11369"/>
        <dbReference type="Rhea" id="RHEA-COMP:11370"/>
        <dbReference type="ChEBI" id="CHEBI:15378"/>
        <dbReference type="ChEBI" id="CHEBI:57856"/>
        <dbReference type="ChEBI" id="CHEBI:59789"/>
        <dbReference type="ChEBI" id="CHEBI:85452"/>
        <dbReference type="ChEBI" id="CHEBI:85454"/>
        <dbReference type="EC" id="2.1.1.37"/>
    </reaction>
</comment>
<organism evidence="9 10">
    <name type="scientific">Ruegeria meonggei</name>
    <dbReference type="NCBI Taxonomy" id="1446476"/>
    <lineage>
        <taxon>Bacteria</taxon>
        <taxon>Pseudomonadati</taxon>
        <taxon>Pseudomonadota</taxon>
        <taxon>Alphaproteobacteria</taxon>
        <taxon>Rhodobacterales</taxon>
        <taxon>Roseobacteraceae</taxon>
        <taxon>Ruegeria</taxon>
    </lineage>
</organism>
<dbReference type="Pfam" id="PF00145">
    <property type="entry name" value="DNA_methylase"/>
    <property type="match status" value="1"/>
</dbReference>
<keyword evidence="2 6" id="KW-0808">Transferase</keyword>
<accession>A0A1X6ZLZ5</accession>
<dbReference type="RefSeq" id="WP_085823206.1">
    <property type="nucleotide sequence ID" value="NZ_FWFP01000007.1"/>
</dbReference>
<evidence type="ECO:0000256" key="4">
    <source>
        <dbReference type="ARBA" id="ARBA00022747"/>
    </source>
</evidence>
<dbReference type="InterPro" id="IPR018117">
    <property type="entry name" value="C5_DNA_meth_AS"/>
</dbReference>
<dbReference type="PROSITE" id="PS00094">
    <property type="entry name" value="C5_MTASE_1"/>
    <property type="match status" value="1"/>
</dbReference>
<comment type="similarity">
    <text evidence="6 7">Belongs to the class I-like SAM-binding methyltransferase superfamily. C5-methyltransferase family.</text>
</comment>
<reference evidence="10" key="1">
    <citation type="submission" date="2017-03" db="EMBL/GenBank/DDBJ databases">
        <authorList>
            <person name="Rodrigo-Torres L."/>
            <person name="Arahal R.D."/>
            <person name="Lucena T."/>
        </authorList>
    </citation>
    <scope>NUCLEOTIDE SEQUENCE [LARGE SCALE GENOMIC DNA]</scope>
    <source>
        <strain evidence="10">CECT 8411</strain>
    </source>
</reference>
<evidence type="ECO:0000256" key="2">
    <source>
        <dbReference type="ARBA" id="ARBA00022679"/>
    </source>
</evidence>
<dbReference type="PRINTS" id="PR00105">
    <property type="entry name" value="C5METTRFRASE"/>
</dbReference>
<keyword evidence="10" id="KW-1185">Reference proteome</keyword>
<dbReference type="PANTHER" id="PTHR10629:SF52">
    <property type="entry name" value="DNA (CYTOSINE-5)-METHYLTRANSFERASE 1"/>
    <property type="match status" value="1"/>
</dbReference>
<evidence type="ECO:0000256" key="1">
    <source>
        <dbReference type="ARBA" id="ARBA00022603"/>
    </source>
</evidence>
<dbReference type="AlphaFoldDB" id="A0A1X6ZLZ5"/>
<dbReference type="Gene3D" id="3.90.120.10">
    <property type="entry name" value="DNA Methylase, subunit A, domain 2"/>
    <property type="match status" value="1"/>
</dbReference>
<dbReference type="NCBIfam" id="TIGR00675">
    <property type="entry name" value="dcm"/>
    <property type="match status" value="1"/>
</dbReference>
<dbReference type="EC" id="2.1.1.37" evidence="8"/>
<keyword evidence="1 6" id="KW-0489">Methyltransferase</keyword>
<feature type="active site" evidence="6">
    <location>
        <position position="72"/>
    </location>
</feature>
<dbReference type="SUPFAM" id="SSF53335">
    <property type="entry name" value="S-adenosyl-L-methionine-dependent methyltransferases"/>
    <property type="match status" value="1"/>
</dbReference>